<reference evidence="4 5" key="1">
    <citation type="submission" date="2012-02" db="EMBL/GenBank/DDBJ databases">
        <title>Complete genome sequence of Phycisphaera mikurensis NBRC 102666.</title>
        <authorList>
            <person name="Ankai A."/>
            <person name="Hosoyama A."/>
            <person name="Terui Y."/>
            <person name="Sekine M."/>
            <person name="Fukai R."/>
            <person name="Kato Y."/>
            <person name="Nakamura S."/>
            <person name="Yamada-Narita S."/>
            <person name="Kawakoshi A."/>
            <person name="Fukunaga Y."/>
            <person name="Yamazaki S."/>
            <person name="Fujita N."/>
        </authorList>
    </citation>
    <scope>NUCLEOTIDE SEQUENCE [LARGE SCALE GENOMIC DNA]</scope>
    <source>
        <strain evidence="5">NBRC 102666 / KCTC 22515 / FYK2301M01</strain>
    </source>
</reference>
<keyword evidence="2" id="KW-0732">Signal</keyword>
<dbReference type="EC" id="2.8.1.1" evidence="4"/>
<dbReference type="OrthoDB" id="9784009at2"/>
<dbReference type="InterPro" id="IPR001763">
    <property type="entry name" value="Rhodanese-like_dom"/>
</dbReference>
<dbReference type="eggNOG" id="COG2897">
    <property type="taxonomic scope" value="Bacteria"/>
</dbReference>
<evidence type="ECO:0000256" key="1">
    <source>
        <dbReference type="ARBA" id="ARBA00022737"/>
    </source>
</evidence>
<dbReference type="InterPro" id="IPR051126">
    <property type="entry name" value="Thiosulfate_sulfurtransferase"/>
</dbReference>
<evidence type="ECO:0000256" key="2">
    <source>
        <dbReference type="SAM" id="SignalP"/>
    </source>
</evidence>
<dbReference type="InterPro" id="IPR036873">
    <property type="entry name" value="Rhodanese-like_dom_sf"/>
</dbReference>
<protein>
    <submittedName>
        <fullName evidence="4">Putative thiosulfate sulfurtransferase</fullName>
        <ecNumber evidence="4">2.8.1.1</ecNumber>
    </submittedName>
</protein>
<dbReference type="STRING" id="1142394.PSMK_29630"/>
<dbReference type="SMART" id="SM00450">
    <property type="entry name" value="RHOD"/>
    <property type="match status" value="2"/>
</dbReference>
<keyword evidence="1" id="KW-0677">Repeat</keyword>
<dbReference type="PROSITE" id="PS00380">
    <property type="entry name" value="RHODANESE_1"/>
    <property type="match status" value="1"/>
</dbReference>
<keyword evidence="4" id="KW-0808">Transferase</keyword>
<sequence>MIARSASFALLACGLLLAACSSTPDAPWSQRHETFLAVEEVAALAARPGVVLVDARDPEAFAAGHLPGAVNLPPAALRSTGDDPRGKNLLFRLGGAGPEERRIDAERYAELLGAAGISADDTVIAYGNHAGQADGSTVLMILDLLGHRGDLRFLDGVGVDRWTAAGHELAFGTPAAPAAKTYQARPREGAIWTAREVAAAAGDPGVVLWDTRSTDEFTGVDRRKNARGGHLAGAKHLDYAALLDAENRVKPADHVASERDAAGVAPADLAGKTVVLYCQSATRVSLPYLLLREEGAERVAVYDGSMQEWLNDERYPVETGG</sequence>
<dbReference type="PROSITE" id="PS50206">
    <property type="entry name" value="RHODANESE_3"/>
    <property type="match status" value="2"/>
</dbReference>
<dbReference type="AlphaFoldDB" id="I0IIN4"/>
<feature type="chain" id="PRO_5003629728" evidence="2">
    <location>
        <begin position="19"/>
        <end position="321"/>
    </location>
</feature>
<organism evidence="4 5">
    <name type="scientific">Phycisphaera mikurensis (strain NBRC 102666 / KCTC 22515 / FYK2301M01)</name>
    <dbReference type="NCBI Taxonomy" id="1142394"/>
    <lineage>
        <taxon>Bacteria</taxon>
        <taxon>Pseudomonadati</taxon>
        <taxon>Planctomycetota</taxon>
        <taxon>Phycisphaerae</taxon>
        <taxon>Phycisphaerales</taxon>
        <taxon>Phycisphaeraceae</taxon>
        <taxon>Phycisphaera</taxon>
    </lineage>
</organism>
<dbReference type="Pfam" id="PF00581">
    <property type="entry name" value="Rhodanese"/>
    <property type="match status" value="2"/>
</dbReference>
<dbReference type="KEGG" id="phm:PSMK_29630"/>
<evidence type="ECO:0000313" key="4">
    <source>
        <dbReference type="EMBL" id="BAM05122.1"/>
    </source>
</evidence>
<gene>
    <name evidence="4" type="ordered locus">PSMK_29630</name>
</gene>
<dbReference type="InterPro" id="IPR001307">
    <property type="entry name" value="Thiosulphate_STrfase_CS"/>
</dbReference>
<dbReference type="PANTHER" id="PTHR43855">
    <property type="entry name" value="THIOSULFATE SULFURTRANSFERASE"/>
    <property type="match status" value="1"/>
</dbReference>
<evidence type="ECO:0000313" key="5">
    <source>
        <dbReference type="Proteomes" id="UP000007881"/>
    </source>
</evidence>
<accession>I0IIN4</accession>
<dbReference type="Gene3D" id="3.40.250.10">
    <property type="entry name" value="Rhodanese-like domain"/>
    <property type="match status" value="2"/>
</dbReference>
<dbReference type="RefSeq" id="WP_014438330.1">
    <property type="nucleotide sequence ID" value="NC_017080.1"/>
</dbReference>
<feature type="signal peptide" evidence="2">
    <location>
        <begin position="1"/>
        <end position="18"/>
    </location>
</feature>
<name>I0IIN4_PHYMF</name>
<dbReference type="EMBL" id="AP012338">
    <property type="protein sequence ID" value="BAM05122.1"/>
    <property type="molecule type" value="Genomic_DNA"/>
</dbReference>
<dbReference type="GO" id="GO:0004792">
    <property type="term" value="F:thiosulfate-cyanide sulfurtransferase activity"/>
    <property type="evidence" value="ECO:0007669"/>
    <property type="project" value="UniProtKB-EC"/>
</dbReference>
<dbReference type="PROSITE" id="PS51257">
    <property type="entry name" value="PROKAR_LIPOPROTEIN"/>
    <property type="match status" value="1"/>
</dbReference>
<feature type="domain" description="Rhodanese" evidence="3">
    <location>
        <begin position="46"/>
        <end position="171"/>
    </location>
</feature>
<keyword evidence="5" id="KW-1185">Reference proteome</keyword>
<dbReference type="PANTHER" id="PTHR43855:SF1">
    <property type="entry name" value="THIOSULFATE SULFURTRANSFERASE"/>
    <property type="match status" value="1"/>
</dbReference>
<evidence type="ECO:0000259" key="3">
    <source>
        <dbReference type="PROSITE" id="PS50206"/>
    </source>
</evidence>
<dbReference type="HOGENOM" id="CLU_031618_1_7_0"/>
<dbReference type="SUPFAM" id="SSF52821">
    <property type="entry name" value="Rhodanese/Cell cycle control phosphatase"/>
    <property type="match status" value="2"/>
</dbReference>
<proteinExistence type="predicted"/>
<dbReference type="Proteomes" id="UP000007881">
    <property type="component" value="Chromosome"/>
</dbReference>
<feature type="domain" description="Rhodanese" evidence="3">
    <location>
        <begin position="202"/>
        <end position="318"/>
    </location>
</feature>